<organism evidence="7 8">
    <name type="scientific">Candidatus Roizmanbacteria bacterium RIFCSPLOWO2_01_FULL_35_13</name>
    <dbReference type="NCBI Taxonomy" id="1802055"/>
    <lineage>
        <taxon>Bacteria</taxon>
        <taxon>Candidatus Roizmaniibacteriota</taxon>
    </lineage>
</organism>
<evidence type="ECO:0000313" key="7">
    <source>
        <dbReference type="EMBL" id="OGK41864.1"/>
    </source>
</evidence>
<keyword evidence="3 5" id="KW-1133">Transmembrane helix</keyword>
<dbReference type="EMBL" id="MGAF01000015">
    <property type="protein sequence ID" value="OGK41864.1"/>
    <property type="molecule type" value="Genomic_DNA"/>
</dbReference>
<feature type="transmembrane region" description="Helical" evidence="5">
    <location>
        <begin position="173"/>
        <end position="191"/>
    </location>
</feature>
<feature type="transmembrane region" description="Helical" evidence="5">
    <location>
        <begin position="133"/>
        <end position="166"/>
    </location>
</feature>
<accession>A0A1F7IEV3</accession>
<protein>
    <recommendedName>
        <fullName evidence="5">Transport permease protein</fullName>
    </recommendedName>
</protein>
<dbReference type="PANTHER" id="PTHR43229:SF2">
    <property type="entry name" value="NODULATION PROTEIN J"/>
    <property type="match status" value="1"/>
</dbReference>
<feature type="transmembrane region" description="Helical" evidence="5">
    <location>
        <begin position="235"/>
        <end position="254"/>
    </location>
</feature>
<dbReference type="InterPro" id="IPR051784">
    <property type="entry name" value="Nod_factor_ABC_transporter"/>
</dbReference>
<proteinExistence type="inferred from homology"/>
<comment type="subcellular location">
    <subcellularLocation>
        <location evidence="5">Cell membrane</location>
        <topology evidence="5">Multi-pass membrane protein</topology>
    </subcellularLocation>
    <subcellularLocation>
        <location evidence="1">Membrane</location>
        <topology evidence="1">Multi-pass membrane protein</topology>
    </subcellularLocation>
</comment>
<feature type="transmembrane region" description="Helical" evidence="5">
    <location>
        <begin position="24"/>
        <end position="45"/>
    </location>
</feature>
<dbReference type="STRING" id="1802055.A3A74_02520"/>
<dbReference type="GO" id="GO:0140359">
    <property type="term" value="F:ABC-type transporter activity"/>
    <property type="evidence" value="ECO:0007669"/>
    <property type="project" value="InterPro"/>
</dbReference>
<dbReference type="PANTHER" id="PTHR43229">
    <property type="entry name" value="NODULATION PROTEIN J"/>
    <property type="match status" value="1"/>
</dbReference>
<feature type="domain" description="ABC transmembrane type-2" evidence="6">
    <location>
        <begin position="22"/>
        <end position="256"/>
    </location>
</feature>
<keyword evidence="4 5" id="KW-0472">Membrane</keyword>
<feature type="transmembrane region" description="Helical" evidence="5">
    <location>
        <begin position="51"/>
        <end position="70"/>
    </location>
</feature>
<keyword evidence="5" id="KW-0813">Transport</keyword>
<evidence type="ECO:0000256" key="3">
    <source>
        <dbReference type="ARBA" id="ARBA00022989"/>
    </source>
</evidence>
<dbReference type="InterPro" id="IPR047817">
    <property type="entry name" value="ABC2_TM_bact-type"/>
</dbReference>
<reference evidence="7 8" key="1">
    <citation type="journal article" date="2016" name="Nat. Commun.">
        <title>Thousands of microbial genomes shed light on interconnected biogeochemical processes in an aquifer system.</title>
        <authorList>
            <person name="Anantharaman K."/>
            <person name="Brown C.T."/>
            <person name="Hug L.A."/>
            <person name="Sharon I."/>
            <person name="Castelle C.J."/>
            <person name="Probst A.J."/>
            <person name="Thomas B.C."/>
            <person name="Singh A."/>
            <person name="Wilkins M.J."/>
            <person name="Karaoz U."/>
            <person name="Brodie E.L."/>
            <person name="Williams K.H."/>
            <person name="Hubbard S.S."/>
            <person name="Banfield J.F."/>
        </authorList>
    </citation>
    <scope>NUCLEOTIDE SEQUENCE [LARGE SCALE GENOMIC DNA]</scope>
</reference>
<gene>
    <name evidence="7" type="ORF">A3A74_02520</name>
</gene>
<sequence>MSIQRIFAIVIRHIYVWPRSMERLMWSFGWPFVDIVIWGVTMSYLQKSATSSFSFVNVILGGLILWTIIWRTANEMAINFLDEVWNKNLINVFSTPLRPAEFILAMVILNFIKLTLTIIFMTIASWLFYKFNIIASFGFFLPILFFNLLMTGLAFGLFVLALILRFGVSVQELAWSLVAFIQPFSCVFYPLSALPEWGQKIAKFIPSTYVFEEMRTILFAKSDLIAKNTVNWSNLWISMILNTIYLTFALWFFYQMFENARENGRLIKMQ</sequence>
<dbReference type="Pfam" id="PF01061">
    <property type="entry name" value="ABC2_membrane"/>
    <property type="match status" value="1"/>
</dbReference>
<evidence type="ECO:0000256" key="5">
    <source>
        <dbReference type="RuleBase" id="RU361157"/>
    </source>
</evidence>
<evidence type="ECO:0000256" key="1">
    <source>
        <dbReference type="ARBA" id="ARBA00004141"/>
    </source>
</evidence>
<dbReference type="AlphaFoldDB" id="A0A1F7IEV3"/>
<feature type="transmembrane region" description="Helical" evidence="5">
    <location>
        <begin position="102"/>
        <end position="127"/>
    </location>
</feature>
<evidence type="ECO:0000313" key="8">
    <source>
        <dbReference type="Proteomes" id="UP000179270"/>
    </source>
</evidence>
<comment type="similarity">
    <text evidence="5">Belongs to the ABC-2 integral membrane protein family.</text>
</comment>
<evidence type="ECO:0000256" key="4">
    <source>
        <dbReference type="ARBA" id="ARBA00023136"/>
    </source>
</evidence>
<evidence type="ECO:0000259" key="6">
    <source>
        <dbReference type="PROSITE" id="PS51012"/>
    </source>
</evidence>
<evidence type="ECO:0000256" key="2">
    <source>
        <dbReference type="ARBA" id="ARBA00022692"/>
    </source>
</evidence>
<dbReference type="InterPro" id="IPR013525">
    <property type="entry name" value="ABC2_TM"/>
</dbReference>
<dbReference type="Proteomes" id="UP000179270">
    <property type="component" value="Unassembled WGS sequence"/>
</dbReference>
<keyword evidence="2 5" id="KW-0812">Transmembrane</keyword>
<dbReference type="PROSITE" id="PS51012">
    <property type="entry name" value="ABC_TM2"/>
    <property type="match status" value="1"/>
</dbReference>
<comment type="caution">
    <text evidence="7">The sequence shown here is derived from an EMBL/GenBank/DDBJ whole genome shotgun (WGS) entry which is preliminary data.</text>
</comment>
<dbReference type="GO" id="GO:0005886">
    <property type="term" value="C:plasma membrane"/>
    <property type="evidence" value="ECO:0007669"/>
    <property type="project" value="UniProtKB-SubCell"/>
</dbReference>
<name>A0A1F7IEV3_9BACT</name>
<keyword evidence="5" id="KW-1003">Cell membrane</keyword>